<name>A0A2M7B5J2_9BACT</name>
<evidence type="ECO:0000313" key="6">
    <source>
        <dbReference type="EMBL" id="PIU98398.1"/>
    </source>
</evidence>
<dbReference type="PANTHER" id="PTHR43174:SF2">
    <property type="entry name" value="UDP-N-ACETYLGLUCOSAMINE 2-EPIMERASE"/>
    <property type="match status" value="1"/>
</dbReference>
<reference evidence="7" key="1">
    <citation type="submission" date="2017-09" db="EMBL/GenBank/DDBJ databases">
        <title>Depth-based differentiation of microbial function through sediment-hosted aquifers and enrichment of novel symbionts in the deep terrestrial subsurface.</title>
        <authorList>
            <person name="Probst A.J."/>
            <person name="Ladd B."/>
            <person name="Jarett J.K."/>
            <person name="Geller-Mcgrath D.E."/>
            <person name="Sieber C.M.K."/>
            <person name="Emerson J.B."/>
            <person name="Anantharaman K."/>
            <person name="Thomas B.C."/>
            <person name="Malmstrom R."/>
            <person name="Stieglmeier M."/>
            <person name="Klingl A."/>
            <person name="Woyke T."/>
            <person name="Ryan C.M."/>
            <person name="Banfield J.F."/>
        </authorList>
    </citation>
    <scope>NUCLEOTIDE SEQUENCE [LARGE SCALE GENOMIC DNA]</scope>
</reference>
<evidence type="ECO:0000256" key="2">
    <source>
        <dbReference type="ARBA" id="ARBA00038209"/>
    </source>
</evidence>
<organism evidence="6 7">
    <name type="scientific">Candidatus Wolfebacteria bacterium CG03_land_8_20_14_0_80_40_12</name>
    <dbReference type="NCBI Taxonomy" id="1975069"/>
    <lineage>
        <taxon>Bacteria</taxon>
        <taxon>Candidatus Wolfeibacteriota</taxon>
    </lineage>
</organism>
<accession>A0A2M7B5J2</accession>
<dbReference type="Pfam" id="PF02350">
    <property type="entry name" value="Epimerase_2"/>
    <property type="match status" value="1"/>
</dbReference>
<dbReference type="Proteomes" id="UP000228949">
    <property type="component" value="Unassembled WGS sequence"/>
</dbReference>
<dbReference type="InterPro" id="IPR003331">
    <property type="entry name" value="UDP_GlcNAc_Epimerase_2_dom"/>
</dbReference>
<sequence length="222" mass="25526">MKKILIVFGTRPEAIKLAPLINEIKKTPSLKGIVCVFRQHEEMLNQVLKVFKITPDYDLKITLSDKALFSKNINIFKKAINLINTGFSLIRFLRILKTEKPNLLIIQGDTSTAFLAAFLGFHFKIPIAHIEAGLRTYNKYSPFPEEINRQLISRLADLHFAPTEQSQNNLLKEGIPKDNIVLTGNTAIDALLFIKNKLEENNLRENYEKIFRDKYKIDLKTN</sequence>
<feature type="domain" description="UDP-N-acetylglucosamine 2-epimerase" evidence="5">
    <location>
        <begin position="23"/>
        <end position="207"/>
    </location>
</feature>
<evidence type="ECO:0000259" key="5">
    <source>
        <dbReference type="Pfam" id="PF02350"/>
    </source>
</evidence>
<protein>
    <recommendedName>
        <fullName evidence="3">UDP-N-acetylglucosamine 2-epimerase (non-hydrolyzing)</fullName>
        <ecNumber evidence="3">5.1.3.14</ecNumber>
    </recommendedName>
</protein>
<evidence type="ECO:0000256" key="1">
    <source>
        <dbReference type="ARBA" id="ARBA00023235"/>
    </source>
</evidence>
<proteinExistence type="inferred from homology"/>
<dbReference type="SUPFAM" id="SSF53756">
    <property type="entry name" value="UDP-Glycosyltransferase/glycogen phosphorylase"/>
    <property type="match status" value="1"/>
</dbReference>
<keyword evidence="1 4" id="KW-0413">Isomerase</keyword>
<dbReference type="PANTHER" id="PTHR43174">
    <property type="entry name" value="UDP-N-ACETYLGLUCOSAMINE 2-EPIMERASE"/>
    <property type="match status" value="1"/>
</dbReference>
<gene>
    <name evidence="6" type="ORF">COS61_01615</name>
</gene>
<evidence type="ECO:0000256" key="3">
    <source>
        <dbReference type="ARBA" id="ARBA00038858"/>
    </source>
</evidence>
<feature type="non-terminal residue" evidence="6">
    <location>
        <position position="222"/>
    </location>
</feature>
<dbReference type="EMBL" id="PEVJ01000038">
    <property type="protein sequence ID" value="PIU98398.1"/>
    <property type="molecule type" value="Genomic_DNA"/>
</dbReference>
<dbReference type="Gene3D" id="3.40.50.2000">
    <property type="entry name" value="Glycogen Phosphorylase B"/>
    <property type="match status" value="1"/>
</dbReference>
<comment type="similarity">
    <text evidence="2 4">Belongs to the UDP-N-acetylglucosamine 2-epimerase family.</text>
</comment>
<dbReference type="AlphaFoldDB" id="A0A2M7B5J2"/>
<evidence type="ECO:0000256" key="4">
    <source>
        <dbReference type="RuleBase" id="RU003513"/>
    </source>
</evidence>
<dbReference type="NCBIfam" id="TIGR00236">
    <property type="entry name" value="wecB"/>
    <property type="match status" value="1"/>
</dbReference>
<comment type="caution">
    <text evidence="6">The sequence shown here is derived from an EMBL/GenBank/DDBJ whole genome shotgun (WGS) entry which is preliminary data.</text>
</comment>
<dbReference type="InterPro" id="IPR029767">
    <property type="entry name" value="WecB-like"/>
</dbReference>
<evidence type="ECO:0000313" key="7">
    <source>
        <dbReference type="Proteomes" id="UP000228949"/>
    </source>
</evidence>
<dbReference type="GO" id="GO:0008761">
    <property type="term" value="F:UDP-N-acetylglucosamine 2-epimerase activity"/>
    <property type="evidence" value="ECO:0007669"/>
    <property type="project" value="UniProtKB-EC"/>
</dbReference>
<dbReference type="EC" id="5.1.3.14" evidence="3"/>